<proteinExistence type="predicted"/>
<comment type="caution">
    <text evidence="1">The sequence shown here is derived from an EMBL/GenBank/DDBJ whole genome shotgun (WGS) entry which is preliminary data.</text>
</comment>
<protein>
    <submittedName>
        <fullName evidence="1">Uncharacterized protein</fullName>
    </submittedName>
</protein>
<accession>A0A1Q6J718</accession>
<organism evidence="1 2">
    <name type="scientific">Phocaeicola vulgatus</name>
    <name type="common">Bacteroides vulgatus</name>
    <dbReference type="NCBI Taxonomy" id="821"/>
    <lineage>
        <taxon>Bacteria</taxon>
        <taxon>Pseudomonadati</taxon>
        <taxon>Bacteroidota</taxon>
        <taxon>Bacteroidia</taxon>
        <taxon>Bacteroidales</taxon>
        <taxon>Bacteroidaceae</taxon>
        <taxon>Phocaeicola</taxon>
    </lineage>
</organism>
<reference evidence="1 2" key="1">
    <citation type="journal article" date="2016" name="Nat. Biotechnol.">
        <title>Measurement of bacterial replication rates in microbial communities.</title>
        <authorList>
            <person name="Brown C.T."/>
            <person name="Olm M.R."/>
            <person name="Thomas B.C."/>
            <person name="Banfield J.F."/>
        </authorList>
    </citation>
    <scope>NUCLEOTIDE SEQUENCE [LARGE SCALE GENOMIC DNA]</scope>
    <source>
        <strain evidence="1">42_262</strain>
    </source>
</reference>
<dbReference type="EMBL" id="MNQV01000180">
    <property type="protein sequence ID" value="OKZ48831.1"/>
    <property type="molecule type" value="Genomic_DNA"/>
</dbReference>
<dbReference type="Proteomes" id="UP000186631">
    <property type="component" value="Unassembled WGS sequence"/>
</dbReference>
<name>A0A1Q6J718_PHOVU</name>
<dbReference type="AlphaFoldDB" id="A0A1Q6J718"/>
<gene>
    <name evidence="1" type="ORF">BHV80_09600</name>
</gene>
<evidence type="ECO:0000313" key="1">
    <source>
        <dbReference type="EMBL" id="OKZ48831.1"/>
    </source>
</evidence>
<sequence length="92" mass="10604">MRGYQFHILIMPTGSSAQKIGYPLLSYARERGKGREVEKGGISYKSKTDKRKPHSGIIKTLLEEVARLLSEHSIPKRIRFEVKEKTYNKNDI</sequence>
<evidence type="ECO:0000313" key="2">
    <source>
        <dbReference type="Proteomes" id="UP000186631"/>
    </source>
</evidence>